<organism evidence="1 2">
    <name type="scientific">Roseivivax halotolerans</name>
    <dbReference type="NCBI Taxonomy" id="93684"/>
    <lineage>
        <taxon>Bacteria</taxon>
        <taxon>Pseudomonadati</taxon>
        <taxon>Pseudomonadota</taxon>
        <taxon>Alphaproteobacteria</taxon>
        <taxon>Rhodobacterales</taxon>
        <taxon>Roseobacteraceae</taxon>
        <taxon>Roseivivax</taxon>
    </lineage>
</organism>
<reference evidence="2" key="1">
    <citation type="submission" date="2016-10" db="EMBL/GenBank/DDBJ databases">
        <authorList>
            <person name="Varghese N."/>
            <person name="Submissions S."/>
        </authorList>
    </citation>
    <scope>NUCLEOTIDE SEQUENCE [LARGE SCALE GENOMIC DNA]</scope>
    <source>
        <strain evidence="2">JCM 10271</strain>
    </source>
</reference>
<sequence length="219" mass="25443">MPNSPLRQLKETDFLAKGSERHVFTLDDSGRVLVKVMRSKYLRKIRMVDDRSFFGWLKIRRAYALFRREQKALSDVMLRAAIREDMPPVLSFRGYILTEKGLGQLVETIRDADGKVAPSLSEQLQAGPLTPSQIDALNEFASRIYDWHVVAHDLGPKNIVWNAEDGRYILVDGFGDRSIIPLKTWNRRLNNRRLDRAFREMAETSGLDWDRAERRFRHG</sequence>
<accession>A0A1I5ZE97</accession>
<dbReference type="InterPro" id="IPR019647">
    <property type="entry name" value="PhoP_reg_network_YrbL"/>
</dbReference>
<evidence type="ECO:0000313" key="2">
    <source>
        <dbReference type="Proteomes" id="UP000243106"/>
    </source>
</evidence>
<evidence type="ECO:0000313" key="1">
    <source>
        <dbReference type="EMBL" id="SFQ54751.1"/>
    </source>
</evidence>
<proteinExistence type="predicted"/>
<name>A0A1I5ZE97_9RHOB</name>
<dbReference type="Proteomes" id="UP000243106">
    <property type="component" value="Unassembled WGS sequence"/>
</dbReference>
<dbReference type="EMBL" id="FOXV01000009">
    <property type="protein sequence ID" value="SFQ54751.1"/>
    <property type="molecule type" value="Genomic_DNA"/>
</dbReference>
<dbReference type="RefSeq" id="WP_093013168.1">
    <property type="nucleotide sequence ID" value="NZ_FOXV01000009.1"/>
</dbReference>
<dbReference type="Pfam" id="PF10707">
    <property type="entry name" value="YrbL-PhoP_reg"/>
    <property type="match status" value="1"/>
</dbReference>
<gene>
    <name evidence="1" type="ORF">SAMN05421853_10982</name>
</gene>
<keyword evidence="2" id="KW-1185">Reference proteome</keyword>
<dbReference type="AlphaFoldDB" id="A0A1I5ZE97"/>
<dbReference type="STRING" id="93684.SAMN05421853_10982"/>
<protein>
    <submittedName>
        <fullName evidence="1">PhoP regulatory network protein YrbL</fullName>
    </submittedName>
</protein>